<name>M0CWZ1_9EURY</name>
<dbReference type="PROSITE" id="PS50928">
    <property type="entry name" value="ABC_TM1"/>
    <property type="match status" value="1"/>
</dbReference>
<keyword evidence="6 7" id="KW-0472">Membrane</keyword>
<feature type="transmembrane region" description="Helical" evidence="7">
    <location>
        <begin position="163"/>
        <end position="182"/>
    </location>
</feature>
<dbReference type="PANTHER" id="PTHR43386">
    <property type="entry name" value="OLIGOPEPTIDE TRANSPORT SYSTEM PERMEASE PROTEIN APPC"/>
    <property type="match status" value="1"/>
</dbReference>
<keyword evidence="5 7" id="KW-1133">Transmembrane helix</keyword>
<evidence type="ECO:0000256" key="2">
    <source>
        <dbReference type="ARBA" id="ARBA00022448"/>
    </source>
</evidence>
<feature type="region of interest" description="Disordered" evidence="8">
    <location>
        <begin position="1"/>
        <end position="25"/>
    </location>
</feature>
<dbReference type="PANTHER" id="PTHR43386:SF1">
    <property type="entry name" value="D,D-DIPEPTIDE TRANSPORT SYSTEM PERMEASE PROTEIN DDPC-RELATED"/>
    <property type="match status" value="1"/>
</dbReference>
<proteinExistence type="inferred from homology"/>
<dbReference type="SUPFAM" id="SSF161098">
    <property type="entry name" value="MetI-like"/>
    <property type="match status" value="1"/>
</dbReference>
<protein>
    <submittedName>
        <fullName evidence="10">Dipeptide transport system permease dppC</fullName>
    </submittedName>
</protein>
<evidence type="ECO:0000256" key="5">
    <source>
        <dbReference type="ARBA" id="ARBA00022989"/>
    </source>
</evidence>
<keyword evidence="11" id="KW-1185">Reference proteome</keyword>
<dbReference type="InterPro" id="IPR050366">
    <property type="entry name" value="BP-dependent_transpt_permease"/>
</dbReference>
<evidence type="ECO:0000259" key="9">
    <source>
        <dbReference type="PROSITE" id="PS50928"/>
    </source>
</evidence>
<evidence type="ECO:0000256" key="8">
    <source>
        <dbReference type="SAM" id="MobiDB-lite"/>
    </source>
</evidence>
<evidence type="ECO:0000313" key="11">
    <source>
        <dbReference type="Proteomes" id="UP000011626"/>
    </source>
</evidence>
<keyword evidence="4 7" id="KW-0812">Transmembrane</keyword>
<feature type="transmembrane region" description="Helical" evidence="7">
    <location>
        <begin position="125"/>
        <end position="151"/>
    </location>
</feature>
<evidence type="ECO:0000256" key="4">
    <source>
        <dbReference type="ARBA" id="ARBA00022692"/>
    </source>
</evidence>
<dbReference type="EMBL" id="AOIU01000013">
    <property type="protein sequence ID" value="ELZ27751.1"/>
    <property type="molecule type" value="Genomic_DNA"/>
</dbReference>
<comment type="similarity">
    <text evidence="7">Belongs to the binding-protein-dependent transport system permease family.</text>
</comment>
<feature type="transmembrane region" description="Helical" evidence="7">
    <location>
        <begin position="295"/>
        <end position="316"/>
    </location>
</feature>
<dbReference type="Gene3D" id="1.10.3720.10">
    <property type="entry name" value="MetI-like"/>
    <property type="match status" value="1"/>
</dbReference>
<evidence type="ECO:0000313" key="10">
    <source>
        <dbReference type="EMBL" id="ELZ27751.1"/>
    </source>
</evidence>
<dbReference type="STRING" id="797114.C475_07515"/>
<reference evidence="10 11" key="1">
    <citation type="journal article" date="2014" name="PLoS Genet.">
        <title>Phylogenetically driven sequencing of extremely halophilic archaea reveals strategies for static and dynamic osmo-response.</title>
        <authorList>
            <person name="Becker E.A."/>
            <person name="Seitzer P.M."/>
            <person name="Tritt A."/>
            <person name="Larsen D."/>
            <person name="Krusor M."/>
            <person name="Yao A.I."/>
            <person name="Wu D."/>
            <person name="Madern D."/>
            <person name="Eisen J.A."/>
            <person name="Darling A.E."/>
            <person name="Facciotti M.T."/>
        </authorList>
    </citation>
    <scope>NUCLEOTIDE SEQUENCE [LARGE SCALE GENOMIC DNA]</scope>
    <source>
        <strain evidence="10 11">2-9-1</strain>
    </source>
</reference>
<dbReference type="OrthoDB" id="312811at2157"/>
<dbReference type="RefSeq" id="WP_006883177.1">
    <property type="nucleotide sequence ID" value="NZ_AOIU01000013.1"/>
</dbReference>
<comment type="subcellular location">
    <subcellularLocation>
        <location evidence="1 7">Cell membrane</location>
        <topology evidence="1 7">Multi-pass membrane protein</topology>
    </subcellularLocation>
</comment>
<feature type="domain" description="ABC transmembrane type-1" evidence="9">
    <location>
        <begin position="123"/>
        <end position="316"/>
    </location>
</feature>
<dbReference type="eggNOG" id="arCOG00748">
    <property type="taxonomic scope" value="Archaea"/>
</dbReference>
<dbReference type="Proteomes" id="UP000011626">
    <property type="component" value="Unassembled WGS sequence"/>
</dbReference>
<feature type="compositionally biased region" description="Low complexity" evidence="8">
    <location>
        <begin position="1"/>
        <end position="22"/>
    </location>
</feature>
<organism evidence="10 11">
    <name type="scientific">Halosimplex carlsbadense 2-9-1</name>
    <dbReference type="NCBI Taxonomy" id="797114"/>
    <lineage>
        <taxon>Archaea</taxon>
        <taxon>Methanobacteriati</taxon>
        <taxon>Methanobacteriota</taxon>
        <taxon>Stenosarchaea group</taxon>
        <taxon>Halobacteria</taxon>
        <taxon>Halobacteriales</taxon>
        <taxon>Haloarculaceae</taxon>
        <taxon>Halosimplex</taxon>
    </lineage>
</organism>
<keyword evidence="3" id="KW-1003">Cell membrane</keyword>
<feature type="transmembrane region" description="Helical" evidence="7">
    <location>
        <begin position="51"/>
        <end position="73"/>
    </location>
</feature>
<dbReference type="InterPro" id="IPR035906">
    <property type="entry name" value="MetI-like_sf"/>
</dbReference>
<accession>M0CWZ1</accession>
<evidence type="ECO:0000256" key="1">
    <source>
        <dbReference type="ARBA" id="ARBA00004651"/>
    </source>
</evidence>
<dbReference type="Pfam" id="PF00528">
    <property type="entry name" value="BPD_transp_1"/>
    <property type="match status" value="1"/>
</dbReference>
<evidence type="ECO:0000256" key="7">
    <source>
        <dbReference type="RuleBase" id="RU363032"/>
    </source>
</evidence>
<keyword evidence="2 7" id="KW-0813">Transport</keyword>
<gene>
    <name evidence="10" type="ORF">C475_07515</name>
</gene>
<dbReference type="GO" id="GO:0055085">
    <property type="term" value="P:transmembrane transport"/>
    <property type="evidence" value="ECO:0007669"/>
    <property type="project" value="InterPro"/>
</dbReference>
<evidence type="ECO:0000256" key="6">
    <source>
        <dbReference type="ARBA" id="ARBA00023136"/>
    </source>
</evidence>
<dbReference type="InterPro" id="IPR000515">
    <property type="entry name" value="MetI-like"/>
</dbReference>
<dbReference type="AlphaFoldDB" id="M0CWZ1"/>
<sequence length="332" mass="35254">MSADTPTDSESDAASPPAADADGAVDRRQTRGFVGRLRASPFLSDLLSNRLAVVGLAIIVGMVAVALYARFGYDLSALTQSRLGTEVADRTPPGWLGPAAWNQHLFGTDSAARDIYKRCLYGAWLALKFGTITVSVSTVLGVSLGIVAAYYGDVTDNVVMRTMDVLLAFPSLLLALALVAIFPRELGLWRAVAALTLVYTPRFARVVRGAALTVLEDEYVDATVALGAADPRVLARHVLPNTLAPVTVQSTLNFGLAIIDLAALSFLGFGAQAGTPSWGLMLSRGVDNGLLTGKWWLSFFPGLLLAVTVLGFNLLGDGMRDALDPRMREAVD</sequence>
<comment type="caution">
    <text evidence="10">The sequence shown here is derived from an EMBL/GenBank/DDBJ whole genome shotgun (WGS) entry which is preliminary data.</text>
</comment>
<dbReference type="GO" id="GO:0005886">
    <property type="term" value="C:plasma membrane"/>
    <property type="evidence" value="ECO:0007669"/>
    <property type="project" value="UniProtKB-SubCell"/>
</dbReference>
<dbReference type="CDD" id="cd06261">
    <property type="entry name" value="TM_PBP2"/>
    <property type="match status" value="1"/>
</dbReference>
<evidence type="ECO:0000256" key="3">
    <source>
        <dbReference type="ARBA" id="ARBA00022475"/>
    </source>
</evidence>
<feature type="transmembrane region" description="Helical" evidence="7">
    <location>
        <begin position="254"/>
        <end position="275"/>
    </location>
</feature>
<dbReference type="PATRIC" id="fig|797114.5.peg.1534"/>